<gene>
    <name evidence="1" type="ORF">SCLCIDRAFT_1209906</name>
</gene>
<dbReference type="EMBL" id="KN822011">
    <property type="protein sequence ID" value="KIM67770.1"/>
    <property type="molecule type" value="Genomic_DNA"/>
</dbReference>
<protein>
    <submittedName>
        <fullName evidence="1">Uncharacterized protein</fullName>
    </submittedName>
</protein>
<evidence type="ECO:0000313" key="1">
    <source>
        <dbReference type="EMBL" id="KIM67770.1"/>
    </source>
</evidence>
<reference evidence="1 2" key="1">
    <citation type="submission" date="2014-04" db="EMBL/GenBank/DDBJ databases">
        <authorList>
            <consortium name="DOE Joint Genome Institute"/>
            <person name="Kuo A."/>
            <person name="Kohler A."/>
            <person name="Nagy L.G."/>
            <person name="Floudas D."/>
            <person name="Copeland A."/>
            <person name="Barry K.W."/>
            <person name="Cichocki N."/>
            <person name="Veneault-Fourrey C."/>
            <person name="LaButti K."/>
            <person name="Lindquist E.A."/>
            <person name="Lipzen A."/>
            <person name="Lundell T."/>
            <person name="Morin E."/>
            <person name="Murat C."/>
            <person name="Sun H."/>
            <person name="Tunlid A."/>
            <person name="Henrissat B."/>
            <person name="Grigoriev I.V."/>
            <person name="Hibbett D.S."/>
            <person name="Martin F."/>
            <person name="Nordberg H.P."/>
            <person name="Cantor M.N."/>
            <person name="Hua S.X."/>
        </authorList>
    </citation>
    <scope>NUCLEOTIDE SEQUENCE [LARGE SCALE GENOMIC DNA]</scope>
    <source>
        <strain evidence="1 2">Foug A</strain>
    </source>
</reference>
<sequence>MAWRVALHLLQQAPRCSDETDPFITAGWENSSTRSTTCVINFAWNFWFDLSKEATHLKDGRRTQPMLLMFYVRPPRGRAGPTKGPGYM</sequence>
<dbReference type="Proteomes" id="UP000053989">
    <property type="component" value="Unassembled WGS sequence"/>
</dbReference>
<dbReference type="InParanoid" id="A0A0C3E4P6"/>
<organism evidence="1 2">
    <name type="scientific">Scleroderma citrinum Foug A</name>
    <dbReference type="NCBI Taxonomy" id="1036808"/>
    <lineage>
        <taxon>Eukaryota</taxon>
        <taxon>Fungi</taxon>
        <taxon>Dikarya</taxon>
        <taxon>Basidiomycota</taxon>
        <taxon>Agaricomycotina</taxon>
        <taxon>Agaricomycetes</taxon>
        <taxon>Agaricomycetidae</taxon>
        <taxon>Boletales</taxon>
        <taxon>Sclerodermatineae</taxon>
        <taxon>Sclerodermataceae</taxon>
        <taxon>Scleroderma</taxon>
    </lineage>
</organism>
<evidence type="ECO:0000313" key="2">
    <source>
        <dbReference type="Proteomes" id="UP000053989"/>
    </source>
</evidence>
<dbReference type="HOGENOM" id="CLU_2470429_0_0_1"/>
<dbReference type="AlphaFoldDB" id="A0A0C3E4P6"/>
<accession>A0A0C3E4P6</accession>
<reference evidence="2" key="2">
    <citation type="submission" date="2015-01" db="EMBL/GenBank/DDBJ databases">
        <title>Evolutionary Origins and Diversification of the Mycorrhizal Mutualists.</title>
        <authorList>
            <consortium name="DOE Joint Genome Institute"/>
            <consortium name="Mycorrhizal Genomics Consortium"/>
            <person name="Kohler A."/>
            <person name="Kuo A."/>
            <person name="Nagy L.G."/>
            <person name="Floudas D."/>
            <person name="Copeland A."/>
            <person name="Barry K.W."/>
            <person name="Cichocki N."/>
            <person name="Veneault-Fourrey C."/>
            <person name="LaButti K."/>
            <person name="Lindquist E.A."/>
            <person name="Lipzen A."/>
            <person name="Lundell T."/>
            <person name="Morin E."/>
            <person name="Murat C."/>
            <person name="Riley R."/>
            <person name="Ohm R."/>
            <person name="Sun H."/>
            <person name="Tunlid A."/>
            <person name="Henrissat B."/>
            <person name="Grigoriev I.V."/>
            <person name="Hibbett D.S."/>
            <person name="Martin F."/>
        </authorList>
    </citation>
    <scope>NUCLEOTIDE SEQUENCE [LARGE SCALE GENOMIC DNA]</scope>
    <source>
        <strain evidence="2">Foug A</strain>
    </source>
</reference>
<name>A0A0C3E4P6_9AGAM</name>
<proteinExistence type="predicted"/>
<keyword evidence="2" id="KW-1185">Reference proteome</keyword>